<comment type="caution">
    <text evidence="2">The sequence shown here is derived from an EMBL/GenBank/DDBJ whole genome shotgun (WGS) entry which is preliminary data.</text>
</comment>
<sequence>MRPVIRGGEGDRMKESFFAAVYDPFLWLGEQRGMRARRAALLSEAKGRVLEIGAGTGLNLRHYSSEVSELILTEPVEAMYKRLRQRAAGRPEVVVRQTPGHDLPAQDGSVDTVVSTLVLCTVAEVEPVLAEIARVLRPGGRFLFCEHVLAKDSKRARTQRRVAPYWMKFAGGCYPDRDTASALAERFDITRMEDERWHGMPSWVRPLITGAASARECVAHPWHTRVTPTGHG</sequence>
<evidence type="ECO:0000259" key="1">
    <source>
        <dbReference type="Pfam" id="PF08241"/>
    </source>
</evidence>
<dbReference type="PANTHER" id="PTHR45036:SF1">
    <property type="entry name" value="METHYLTRANSFERASE LIKE 7A"/>
    <property type="match status" value="1"/>
</dbReference>
<dbReference type="InterPro" id="IPR013216">
    <property type="entry name" value="Methyltransf_11"/>
</dbReference>
<dbReference type="GO" id="GO:0032259">
    <property type="term" value="P:methylation"/>
    <property type="evidence" value="ECO:0007669"/>
    <property type="project" value="UniProtKB-KW"/>
</dbReference>
<dbReference type="Proteomes" id="UP000287547">
    <property type="component" value="Unassembled WGS sequence"/>
</dbReference>
<dbReference type="GO" id="GO:0008757">
    <property type="term" value="F:S-adenosylmethionine-dependent methyltransferase activity"/>
    <property type="evidence" value="ECO:0007669"/>
    <property type="project" value="InterPro"/>
</dbReference>
<feature type="domain" description="Methyltransferase type 11" evidence="1">
    <location>
        <begin position="50"/>
        <end position="144"/>
    </location>
</feature>
<dbReference type="SUPFAM" id="SSF53335">
    <property type="entry name" value="S-adenosyl-L-methionine-dependent methyltransferases"/>
    <property type="match status" value="1"/>
</dbReference>
<accession>A0A428ZUI7</accession>
<organism evidence="2 3">
    <name type="scientific">Kibdelosporangium aridum</name>
    <dbReference type="NCBI Taxonomy" id="2030"/>
    <lineage>
        <taxon>Bacteria</taxon>
        <taxon>Bacillati</taxon>
        <taxon>Actinomycetota</taxon>
        <taxon>Actinomycetes</taxon>
        <taxon>Pseudonocardiales</taxon>
        <taxon>Pseudonocardiaceae</taxon>
        <taxon>Kibdelosporangium</taxon>
    </lineage>
</organism>
<evidence type="ECO:0000313" key="2">
    <source>
        <dbReference type="EMBL" id="RSM91734.1"/>
    </source>
</evidence>
<dbReference type="InterPro" id="IPR052356">
    <property type="entry name" value="Thiol_S-MT"/>
</dbReference>
<proteinExistence type="predicted"/>
<dbReference type="PANTHER" id="PTHR45036">
    <property type="entry name" value="METHYLTRANSFERASE LIKE 7B"/>
    <property type="match status" value="1"/>
</dbReference>
<dbReference type="Pfam" id="PF08241">
    <property type="entry name" value="Methyltransf_11"/>
    <property type="match status" value="1"/>
</dbReference>
<keyword evidence="2" id="KW-0489">Methyltransferase</keyword>
<dbReference type="Gene3D" id="3.40.50.150">
    <property type="entry name" value="Vaccinia Virus protein VP39"/>
    <property type="match status" value="1"/>
</dbReference>
<dbReference type="AlphaFoldDB" id="A0A428ZUI7"/>
<reference evidence="2 3" key="1">
    <citation type="submission" date="2018-05" db="EMBL/GenBank/DDBJ databases">
        <title>Evolution of GPA BGCs.</title>
        <authorList>
            <person name="Waglechner N."/>
            <person name="Wright G.D."/>
        </authorList>
    </citation>
    <scope>NUCLEOTIDE SEQUENCE [LARGE SCALE GENOMIC DNA]</scope>
    <source>
        <strain evidence="2 3">A82846</strain>
    </source>
</reference>
<name>A0A428ZUI7_KIBAR</name>
<gene>
    <name evidence="2" type="ORF">DMH04_01820</name>
</gene>
<dbReference type="EMBL" id="QHKI01000001">
    <property type="protein sequence ID" value="RSM91734.1"/>
    <property type="molecule type" value="Genomic_DNA"/>
</dbReference>
<keyword evidence="2" id="KW-0808">Transferase</keyword>
<dbReference type="OrthoDB" id="65624at2"/>
<evidence type="ECO:0000313" key="3">
    <source>
        <dbReference type="Proteomes" id="UP000287547"/>
    </source>
</evidence>
<protein>
    <submittedName>
        <fullName evidence="2">Class I SAM-dependent methyltransferase</fullName>
    </submittedName>
</protein>
<dbReference type="CDD" id="cd02440">
    <property type="entry name" value="AdoMet_MTases"/>
    <property type="match status" value="1"/>
</dbReference>
<dbReference type="InterPro" id="IPR029063">
    <property type="entry name" value="SAM-dependent_MTases_sf"/>
</dbReference>